<accession>A0A9P0H1I5</accession>
<evidence type="ECO:0000256" key="1">
    <source>
        <dbReference type="SAM" id="MobiDB-lite"/>
    </source>
</evidence>
<protein>
    <submittedName>
        <fullName evidence="2">Uncharacterized protein</fullName>
    </submittedName>
</protein>
<reference evidence="2" key="1">
    <citation type="submission" date="2022-01" db="EMBL/GenBank/DDBJ databases">
        <authorList>
            <person name="King R."/>
        </authorList>
    </citation>
    <scope>NUCLEOTIDE SEQUENCE</scope>
</reference>
<sequence length="134" mass="15414">MLRRAEISAAGHTHIQDRSKGLTGARFQYTRQILKGDRRSRTGSKQRRMMTDPVAQDPERCPNYRAEEDIGQVGNARRPHRGSDRCAVRHWKMLRMLCTKIASWQSQFDYQLVLSTIVVITSEIDSAETGLRQI</sequence>
<proteinExistence type="predicted"/>
<feature type="compositionally biased region" description="Basic and acidic residues" evidence="1">
    <location>
        <begin position="57"/>
        <end position="68"/>
    </location>
</feature>
<dbReference type="EMBL" id="OV725079">
    <property type="protein sequence ID" value="CAH1395489.1"/>
    <property type="molecule type" value="Genomic_DNA"/>
</dbReference>
<keyword evidence="3" id="KW-1185">Reference proteome</keyword>
<organism evidence="2 3">
    <name type="scientific">Nezara viridula</name>
    <name type="common">Southern green stink bug</name>
    <name type="synonym">Cimex viridulus</name>
    <dbReference type="NCBI Taxonomy" id="85310"/>
    <lineage>
        <taxon>Eukaryota</taxon>
        <taxon>Metazoa</taxon>
        <taxon>Ecdysozoa</taxon>
        <taxon>Arthropoda</taxon>
        <taxon>Hexapoda</taxon>
        <taxon>Insecta</taxon>
        <taxon>Pterygota</taxon>
        <taxon>Neoptera</taxon>
        <taxon>Paraneoptera</taxon>
        <taxon>Hemiptera</taxon>
        <taxon>Heteroptera</taxon>
        <taxon>Panheteroptera</taxon>
        <taxon>Pentatomomorpha</taxon>
        <taxon>Pentatomoidea</taxon>
        <taxon>Pentatomidae</taxon>
        <taxon>Pentatominae</taxon>
        <taxon>Nezara</taxon>
    </lineage>
</organism>
<name>A0A9P0H1I5_NEZVI</name>
<dbReference type="Proteomes" id="UP001152798">
    <property type="component" value="Chromosome 3"/>
</dbReference>
<feature type="region of interest" description="Disordered" evidence="1">
    <location>
        <begin position="1"/>
        <end position="21"/>
    </location>
</feature>
<evidence type="ECO:0000313" key="2">
    <source>
        <dbReference type="EMBL" id="CAH1395489.1"/>
    </source>
</evidence>
<feature type="region of interest" description="Disordered" evidence="1">
    <location>
        <begin position="35"/>
        <end position="84"/>
    </location>
</feature>
<evidence type="ECO:0000313" key="3">
    <source>
        <dbReference type="Proteomes" id="UP001152798"/>
    </source>
</evidence>
<dbReference type="AlphaFoldDB" id="A0A9P0H1I5"/>
<gene>
    <name evidence="2" type="ORF">NEZAVI_LOCUS5757</name>
</gene>